<accession>A0ABT5EI73</accession>
<evidence type="ECO:0000259" key="1">
    <source>
        <dbReference type="PROSITE" id="PS51819"/>
    </source>
</evidence>
<dbReference type="InterPro" id="IPR037523">
    <property type="entry name" value="VOC_core"/>
</dbReference>
<dbReference type="PANTHER" id="PTHR21366:SF14">
    <property type="entry name" value="GLYOXALASE DOMAIN-CONTAINING PROTEIN 5"/>
    <property type="match status" value="1"/>
</dbReference>
<evidence type="ECO:0000313" key="2">
    <source>
        <dbReference type="EMBL" id="MDC0740622.1"/>
    </source>
</evidence>
<gene>
    <name evidence="2" type="ORF">POL67_04645</name>
</gene>
<dbReference type="InterPro" id="IPR029068">
    <property type="entry name" value="Glyas_Bleomycin-R_OHBP_Dase"/>
</dbReference>
<sequence length="132" mass="14620">MHVRSLDHLVLTVRDMDRTLAFYTEILGMEPITFGAGRKALRFGNQKINLHAADKPIDKNVRHATPGSADLCFLIEGTLDEAIAHLRDKGVPILEGRGRRTGAVAPIESVYVYDPDENLIELAVEVREEISG</sequence>
<dbReference type="EMBL" id="JAQNDO010000001">
    <property type="protein sequence ID" value="MDC0740622.1"/>
    <property type="molecule type" value="Genomic_DNA"/>
</dbReference>
<dbReference type="InterPro" id="IPR050383">
    <property type="entry name" value="GlyoxalaseI/FosfomycinResist"/>
</dbReference>
<feature type="domain" description="VOC" evidence="1">
    <location>
        <begin position="5"/>
        <end position="125"/>
    </location>
</feature>
<dbReference type="SUPFAM" id="SSF54593">
    <property type="entry name" value="Glyoxalase/Bleomycin resistance protein/Dihydroxybiphenyl dioxygenase"/>
    <property type="match status" value="1"/>
</dbReference>
<reference evidence="2 3" key="1">
    <citation type="submission" date="2022-11" db="EMBL/GenBank/DDBJ databases">
        <title>Minimal conservation of predation-associated metabolite biosynthetic gene clusters underscores biosynthetic potential of Myxococcota including descriptions for ten novel species: Archangium lansinium sp. nov., Myxococcus landrumus sp. nov., Nannocystis bai.</title>
        <authorList>
            <person name="Ahearne A."/>
            <person name="Stevens C."/>
            <person name="Dowd S."/>
        </authorList>
    </citation>
    <scope>NUCLEOTIDE SEQUENCE [LARGE SCALE GENOMIC DNA]</scope>
    <source>
        <strain evidence="2 3">RJM3</strain>
    </source>
</reference>
<comment type="caution">
    <text evidence="2">The sequence shown here is derived from an EMBL/GenBank/DDBJ whole genome shotgun (WGS) entry which is preliminary data.</text>
</comment>
<dbReference type="PROSITE" id="PS51819">
    <property type="entry name" value="VOC"/>
    <property type="match status" value="1"/>
</dbReference>
<dbReference type="RefSeq" id="WP_271915822.1">
    <property type="nucleotide sequence ID" value="NZ_JAQNDO010000001.1"/>
</dbReference>
<dbReference type="Gene3D" id="3.10.180.10">
    <property type="entry name" value="2,3-Dihydroxybiphenyl 1,2-Dioxygenase, domain 1"/>
    <property type="match status" value="1"/>
</dbReference>
<keyword evidence="3" id="KW-1185">Reference proteome</keyword>
<dbReference type="Proteomes" id="UP001221411">
    <property type="component" value="Unassembled WGS sequence"/>
</dbReference>
<dbReference type="PANTHER" id="PTHR21366">
    <property type="entry name" value="GLYOXALASE FAMILY PROTEIN"/>
    <property type="match status" value="1"/>
</dbReference>
<evidence type="ECO:0000313" key="3">
    <source>
        <dbReference type="Proteomes" id="UP001221411"/>
    </source>
</evidence>
<organism evidence="2 3">
    <name type="scientific">Polyangium mundeleinium</name>
    <dbReference type="NCBI Taxonomy" id="2995306"/>
    <lineage>
        <taxon>Bacteria</taxon>
        <taxon>Pseudomonadati</taxon>
        <taxon>Myxococcota</taxon>
        <taxon>Polyangia</taxon>
        <taxon>Polyangiales</taxon>
        <taxon>Polyangiaceae</taxon>
        <taxon>Polyangium</taxon>
    </lineage>
</organism>
<dbReference type="CDD" id="cd07253">
    <property type="entry name" value="GLOD5"/>
    <property type="match status" value="1"/>
</dbReference>
<name>A0ABT5EI73_9BACT</name>
<proteinExistence type="predicted"/>
<protein>
    <submittedName>
        <fullName evidence="2">VOC family protein</fullName>
    </submittedName>
</protein>
<dbReference type="InterPro" id="IPR004360">
    <property type="entry name" value="Glyas_Fos-R_dOase_dom"/>
</dbReference>
<dbReference type="Pfam" id="PF00903">
    <property type="entry name" value="Glyoxalase"/>
    <property type="match status" value="1"/>
</dbReference>